<dbReference type="GO" id="GO:0042981">
    <property type="term" value="P:regulation of apoptotic process"/>
    <property type="evidence" value="ECO:0007669"/>
    <property type="project" value="InterPro"/>
</dbReference>
<reference evidence="12" key="3">
    <citation type="submission" date="2025-09" db="UniProtKB">
        <authorList>
            <consortium name="Ensembl"/>
        </authorList>
    </citation>
    <scope>IDENTIFICATION</scope>
</reference>
<keyword evidence="13" id="KW-1185">Reference proteome</keyword>
<evidence type="ECO:0000259" key="10">
    <source>
        <dbReference type="PROSITE" id="PS50208"/>
    </source>
</evidence>
<feature type="domain" description="Caspase family p10" evidence="9">
    <location>
        <begin position="309"/>
        <end position="392"/>
    </location>
</feature>
<sequence>VSGERLKKLRREFADNVSKPVLDQILDDLLEQKVLNEGEYEALKEGSTRRGDKALELIDIVRKKGQKASEKFIQSIQYRDSMFAERLELEPAFTPTHTHLSLVPATLQETAIATLILCSSNKTFQAIQQQMETGQIYKIRESGSRKRTALIINNIKFSHYSDRNGANVDEQQMKKLLEGLGYTPKVYNNVNAKDMEKALTEFSKQEEHKESDSTFIVLMSHGIRDGVCGVEHKEESPDILHTDKIFNIFNNKNCKTLREKPKIIIIQACRGENMGHTLVSDSLGPSLPAPSPQTPSPSADIPEGYESDALRKDHVERDFICFCSSTPDNVSWRSPETGSVFVQKLVDVVRKNACVEHVDELFRMVQNEFENFPMQMPTKERNTLLKKFYLLPGI</sequence>
<dbReference type="GO" id="GO:0072557">
    <property type="term" value="C:IPAF inflammasome complex"/>
    <property type="evidence" value="ECO:0007669"/>
    <property type="project" value="TreeGrafter"/>
</dbReference>
<dbReference type="GO" id="GO:0004197">
    <property type="term" value="F:cysteine-type endopeptidase activity"/>
    <property type="evidence" value="ECO:0007669"/>
    <property type="project" value="InterPro"/>
</dbReference>
<keyword evidence="4" id="KW-0788">Thiol protease</keyword>
<dbReference type="PROSITE" id="PS50207">
    <property type="entry name" value="CASPASE_P10"/>
    <property type="match status" value="1"/>
</dbReference>
<dbReference type="PANTHER" id="PTHR47901">
    <property type="entry name" value="CASPASE RECRUITMENT DOMAIN-CONTAINING PROTEIN 18"/>
    <property type="match status" value="1"/>
</dbReference>
<feature type="region of interest" description="Disordered" evidence="8">
    <location>
        <begin position="277"/>
        <end position="304"/>
    </location>
</feature>
<dbReference type="SUPFAM" id="SSF47986">
    <property type="entry name" value="DEATH domain"/>
    <property type="match status" value="1"/>
</dbReference>
<keyword evidence="2" id="KW-0645">Protease</keyword>
<keyword evidence="3" id="KW-0378">Hydrolase</keyword>
<dbReference type="InterPro" id="IPR011600">
    <property type="entry name" value="Pept_C14_caspase"/>
</dbReference>
<dbReference type="PROSITE" id="PS50209">
    <property type="entry name" value="CARD"/>
    <property type="match status" value="1"/>
</dbReference>
<accession>H3B2V4</accession>
<dbReference type="InterPro" id="IPR002138">
    <property type="entry name" value="Pept_C14_p10"/>
</dbReference>
<comment type="similarity">
    <text evidence="1 7">Belongs to the peptidase C14A family.</text>
</comment>
<evidence type="ECO:0000256" key="5">
    <source>
        <dbReference type="ARBA" id="ARBA00023145"/>
    </source>
</evidence>
<dbReference type="Proteomes" id="UP000008672">
    <property type="component" value="Unassembled WGS sequence"/>
</dbReference>
<feature type="domain" description="CARD" evidence="11">
    <location>
        <begin position="1"/>
        <end position="91"/>
    </location>
</feature>
<dbReference type="InterPro" id="IPR029030">
    <property type="entry name" value="Caspase-like_dom_sf"/>
</dbReference>
<evidence type="ECO:0000256" key="4">
    <source>
        <dbReference type="ARBA" id="ARBA00022807"/>
    </source>
</evidence>
<dbReference type="Ensembl" id="ENSLACT00000016338.1">
    <property type="protein sequence ID" value="ENSLACP00000016225.1"/>
    <property type="gene ID" value="ENSLACG00000014293.2"/>
</dbReference>
<evidence type="ECO:0000256" key="1">
    <source>
        <dbReference type="ARBA" id="ARBA00010134"/>
    </source>
</evidence>
<evidence type="ECO:0000256" key="7">
    <source>
        <dbReference type="RuleBase" id="RU003971"/>
    </source>
</evidence>
<dbReference type="PANTHER" id="PTHR47901:SF3">
    <property type="entry name" value="CASPASE-1"/>
    <property type="match status" value="1"/>
</dbReference>
<dbReference type="GO" id="GO:0006508">
    <property type="term" value="P:proteolysis"/>
    <property type="evidence" value="ECO:0007669"/>
    <property type="project" value="UniProtKB-KW"/>
</dbReference>
<feature type="domain" description="Caspase family p20" evidence="10">
    <location>
        <begin position="145"/>
        <end position="273"/>
    </location>
</feature>
<dbReference type="PIRSF" id="PIRSF038001">
    <property type="entry name" value="Caspase_ICE"/>
    <property type="match status" value="1"/>
</dbReference>
<dbReference type="AlphaFoldDB" id="H3B2V4"/>
<dbReference type="Pfam" id="PF00656">
    <property type="entry name" value="Peptidase_C14"/>
    <property type="match status" value="1"/>
</dbReference>
<evidence type="ECO:0000259" key="11">
    <source>
        <dbReference type="PROSITE" id="PS50209"/>
    </source>
</evidence>
<dbReference type="FunFam" id="3.40.50.1460:FF:000007">
    <property type="entry name" value="Caspase-1"/>
    <property type="match status" value="1"/>
</dbReference>
<reference evidence="12" key="2">
    <citation type="submission" date="2025-08" db="UniProtKB">
        <authorList>
            <consortium name="Ensembl"/>
        </authorList>
    </citation>
    <scope>IDENTIFICATION</scope>
</reference>
<evidence type="ECO:0000256" key="2">
    <source>
        <dbReference type="ARBA" id="ARBA00022670"/>
    </source>
</evidence>
<evidence type="ECO:0000256" key="8">
    <source>
        <dbReference type="SAM" id="MobiDB-lite"/>
    </source>
</evidence>
<name>H3B2V4_LATCH</name>
<dbReference type="Pfam" id="PF00619">
    <property type="entry name" value="CARD"/>
    <property type="match status" value="1"/>
</dbReference>
<dbReference type="InterPro" id="IPR001309">
    <property type="entry name" value="Pept_C14_p20"/>
</dbReference>
<dbReference type="InterPro" id="IPR011029">
    <property type="entry name" value="DEATH-like_dom_sf"/>
</dbReference>
<dbReference type="PROSITE" id="PS01121">
    <property type="entry name" value="CASPASE_HIS"/>
    <property type="match status" value="1"/>
</dbReference>
<feature type="active site" evidence="6">
    <location>
        <position position="221"/>
    </location>
</feature>
<evidence type="ECO:0008006" key="14">
    <source>
        <dbReference type="Google" id="ProtNLM"/>
    </source>
</evidence>
<keyword evidence="5" id="KW-0865">Zymogen</keyword>
<dbReference type="SMART" id="SM00114">
    <property type="entry name" value="CARD"/>
    <property type="match status" value="1"/>
</dbReference>
<dbReference type="GO" id="GO:0050727">
    <property type="term" value="P:regulation of inflammatory response"/>
    <property type="evidence" value="ECO:0007669"/>
    <property type="project" value="TreeGrafter"/>
</dbReference>
<evidence type="ECO:0000313" key="12">
    <source>
        <dbReference type="Ensembl" id="ENSLACP00000016225.1"/>
    </source>
</evidence>
<evidence type="ECO:0000259" key="9">
    <source>
        <dbReference type="PROSITE" id="PS50207"/>
    </source>
</evidence>
<organism evidence="12 13">
    <name type="scientific">Latimeria chalumnae</name>
    <name type="common">Coelacanth</name>
    <dbReference type="NCBI Taxonomy" id="7897"/>
    <lineage>
        <taxon>Eukaryota</taxon>
        <taxon>Metazoa</taxon>
        <taxon>Chordata</taxon>
        <taxon>Craniata</taxon>
        <taxon>Vertebrata</taxon>
        <taxon>Euteleostomi</taxon>
        <taxon>Coelacanthiformes</taxon>
        <taxon>Coelacanthidae</taxon>
        <taxon>Latimeria</taxon>
    </lineage>
</organism>
<dbReference type="SUPFAM" id="SSF52129">
    <property type="entry name" value="Caspase-like"/>
    <property type="match status" value="1"/>
</dbReference>
<dbReference type="SMART" id="SM00115">
    <property type="entry name" value="CASc"/>
    <property type="match status" value="1"/>
</dbReference>
<dbReference type="InterPro" id="IPR002398">
    <property type="entry name" value="Pept_C14"/>
</dbReference>
<protein>
    <recommendedName>
        <fullName evidence="14">Caspase 1</fullName>
    </recommendedName>
</protein>
<dbReference type="Bgee" id="ENSLACG00000014293">
    <property type="expression patterns" value="Expressed in pelvic fin and 5 other cell types or tissues"/>
</dbReference>
<evidence type="ECO:0000256" key="3">
    <source>
        <dbReference type="ARBA" id="ARBA00022801"/>
    </source>
</evidence>
<dbReference type="Gene3D" id="3.40.50.1460">
    <property type="match status" value="1"/>
</dbReference>
<proteinExistence type="inferred from homology"/>
<dbReference type="GO" id="GO:0097169">
    <property type="term" value="C:AIM2 inflammasome complex"/>
    <property type="evidence" value="ECO:0007669"/>
    <property type="project" value="TreeGrafter"/>
</dbReference>
<feature type="active site" evidence="6">
    <location>
        <position position="269"/>
    </location>
</feature>
<evidence type="ECO:0000256" key="6">
    <source>
        <dbReference type="PIRSR" id="PIRSR038001-1"/>
    </source>
</evidence>
<dbReference type="PROSITE" id="PS50208">
    <property type="entry name" value="CASPASE_P20"/>
    <property type="match status" value="1"/>
</dbReference>
<reference evidence="13" key="1">
    <citation type="submission" date="2011-08" db="EMBL/GenBank/DDBJ databases">
        <title>The draft genome of Latimeria chalumnae.</title>
        <authorList>
            <person name="Di Palma F."/>
            <person name="Alfoldi J."/>
            <person name="Johnson J."/>
            <person name="Berlin A."/>
            <person name="Gnerre S."/>
            <person name="Jaffe D."/>
            <person name="MacCallum I."/>
            <person name="Young S."/>
            <person name="Walker B.J."/>
            <person name="Lander E."/>
            <person name="Lindblad-Toh K."/>
        </authorList>
    </citation>
    <scope>NUCLEOTIDE SEQUENCE [LARGE SCALE GENOMIC DNA]</scope>
    <source>
        <strain evidence="13">Wild caught</strain>
    </source>
</reference>
<dbReference type="CDD" id="cd00032">
    <property type="entry name" value="CASc"/>
    <property type="match status" value="1"/>
</dbReference>
<dbReference type="Gene3D" id="1.10.533.10">
    <property type="entry name" value="Death Domain, Fas"/>
    <property type="match status" value="1"/>
</dbReference>
<dbReference type="InterPro" id="IPR033139">
    <property type="entry name" value="Caspase_cys_AS"/>
</dbReference>
<dbReference type="PROSITE" id="PS01122">
    <property type="entry name" value="CASPASE_CYS"/>
    <property type="match status" value="1"/>
</dbReference>
<dbReference type="InterPro" id="IPR015917">
    <property type="entry name" value="Pept_C14A"/>
</dbReference>
<dbReference type="InterPro" id="IPR001315">
    <property type="entry name" value="CARD"/>
</dbReference>
<dbReference type="InterPro" id="IPR016129">
    <property type="entry name" value="Caspase_his_AS"/>
</dbReference>
<gene>
    <name evidence="12" type="primary">LOC102363742</name>
</gene>
<dbReference type="GO" id="GO:0072559">
    <property type="term" value="C:NLRP3 inflammasome complex"/>
    <property type="evidence" value="ECO:0007669"/>
    <property type="project" value="TreeGrafter"/>
</dbReference>
<dbReference type="EMBL" id="AFYH01038708">
    <property type="status" value="NOT_ANNOTATED_CDS"/>
    <property type="molecule type" value="Genomic_DNA"/>
</dbReference>
<dbReference type="GeneTree" id="ENSGT00940000162428"/>
<dbReference type="FunFam" id="3.30.70.1470:FF:000003">
    <property type="entry name" value="Caspase-1"/>
    <property type="match status" value="1"/>
</dbReference>
<dbReference type="PRINTS" id="PR00376">
    <property type="entry name" value="IL1BCENZYME"/>
</dbReference>
<evidence type="ECO:0000313" key="13">
    <source>
        <dbReference type="Proteomes" id="UP000008672"/>
    </source>
</evidence>